<accession>A0A6J5NEF4</accession>
<reference evidence="1" key="1">
    <citation type="submission" date="2020-04" db="EMBL/GenBank/DDBJ databases">
        <authorList>
            <person name="Chiriac C."/>
            <person name="Salcher M."/>
            <person name="Ghai R."/>
            <person name="Kavagutti S V."/>
        </authorList>
    </citation>
    <scope>NUCLEOTIDE SEQUENCE</scope>
</reference>
<name>A0A6J5NEF4_9CAUD</name>
<protein>
    <submittedName>
        <fullName evidence="1">Uncharacterized protein</fullName>
    </submittedName>
</protein>
<dbReference type="EMBL" id="LR796635">
    <property type="protein sequence ID" value="CAB4155565.1"/>
    <property type="molecule type" value="Genomic_DNA"/>
</dbReference>
<proteinExistence type="predicted"/>
<gene>
    <name evidence="2" type="ORF">UFOVP1067_9</name>
    <name evidence="1" type="ORF">UFOVP662_9</name>
</gene>
<dbReference type="EMBL" id="LR797016">
    <property type="protein sequence ID" value="CAB4180973.1"/>
    <property type="molecule type" value="Genomic_DNA"/>
</dbReference>
<evidence type="ECO:0000313" key="2">
    <source>
        <dbReference type="EMBL" id="CAB4180973.1"/>
    </source>
</evidence>
<organism evidence="1">
    <name type="scientific">uncultured Caudovirales phage</name>
    <dbReference type="NCBI Taxonomy" id="2100421"/>
    <lineage>
        <taxon>Viruses</taxon>
        <taxon>Duplodnaviria</taxon>
        <taxon>Heunggongvirae</taxon>
        <taxon>Uroviricota</taxon>
        <taxon>Caudoviricetes</taxon>
        <taxon>Peduoviridae</taxon>
        <taxon>Maltschvirus</taxon>
        <taxon>Maltschvirus maltsch</taxon>
    </lineage>
</organism>
<sequence>MTPYQHGYSDGYADLPCDKSQWWDNENDAQQYIIGKHAGEFDAWMQALQHNGDTHA</sequence>
<evidence type="ECO:0000313" key="1">
    <source>
        <dbReference type="EMBL" id="CAB4155565.1"/>
    </source>
</evidence>